<keyword evidence="4" id="KW-0256">Endoplasmic reticulum</keyword>
<protein>
    <submittedName>
        <fullName evidence="12">Resistance to inhibitors of cholinesterase protein 3</fullName>
    </submittedName>
</protein>
<dbReference type="EMBL" id="AMPZ03000001">
    <property type="protein sequence ID" value="KAH9595919.1"/>
    <property type="molecule type" value="Genomic_DNA"/>
</dbReference>
<evidence type="ECO:0000256" key="3">
    <source>
        <dbReference type="ARBA" id="ARBA00022692"/>
    </source>
</evidence>
<evidence type="ECO:0000256" key="8">
    <source>
        <dbReference type="SAM" id="MobiDB-lite"/>
    </source>
</evidence>
<dbReference type="GeneID" id="24595799"/>
<feature type="transmembrane region" description="Helical" evidence="9">
    <location>
        <begin position="12"/>
        <end position="29"/>
    </location>
</feature>
<dbReference type="AlphaFoldDB" id="A0A095AZA6"/>
<dbReference type="PROSITE" id="PS51257">
    <property type="entry name" value="PROKAR_LIPOPROTEIN"/>
    <property type="match status" value="1"/>
</dbReference>
<keyword evidence="7" id="KW-0175">Coiled coil</keyword>
<dbReference type="GO" id="GO:0007271">
    <property type="term" value="P:synaptic transmission, cholinergic"/>
    <property type="evidence" value="ECO:0007669"/>
    <property type="project" value="TreeGrafter"/>
</dbReference>
<gene>
    <name evidence="11" type="primary">RIC3</name>
    <name evidence="11" type="ORF">MS3_00001787</name>
    <name evidence="12" type="ORF">MS3_08571</name>
</gene>
<comment type="similarity">
    <text evidence="2">Belongs to the ric-3 family.</text>
</comment>
<evidence type="ECO:0000313" key="13">
    <source>
        <dbReference type="Proteomes" id="UP000471633"/>
    </source>
</evidence>
<dbReference type="Proteomes" id="UP000471633">
    <property type="component" value="Unassembled WGS sequence"/>
</dbReference>
<evidence type="ECO:0000256" key="1">
    <source>
        <dbReference type="ARBA" id="ARBA00004586"/>
    </source>
</evidence>
<evidence type="ECO:0000313" key="12">
    <source>
        <dbReference type="EMBL" id="KGB40111.1"/>
    </source>
</evidence>
<accession>A0A095AZA6</accession>
<evidence type="ECO:0000256" key="7">
    <source>
        <dbReference type="SAM" id="Coils"/>
    </source>
</evidence>
<evidence type="ECO:0000313" key="11">
    <source>
        <dbReference type="EMBL" id="KAH9595919.1"/>
    </source>
</evidence>
<evidence type="ECO:0000256" key="5">
    <source>
        <dbReference type="ARBA" id="ARBA00022989"/>
    </source>
</evidence>
<feature type="region of interest" description="Disordered" evidence="8">
    <location>
        <begin position="139"/>
        <end position="174"/>
    </location>
</feature>
<evidence type="ECO:0000256" key="9">
    <source>
        <dbReference type="SAM" id="Phobius"/>
    </source>
</evidence>
<dbReference type="KEGG" id="shx:MS3_00001787"/>
<dbReference type="GO" id="GO:0043025">
    <property type="term" value="C:neuronal cell body"/>
    <property type="evidence" value="ECO:0007669"/>
    <property type="project" value="TreeGrafter"/>
</dbReference>
<evidence type="ECO:0000256" key="2">
    <source>
        <dbReference type="ARBA" id="ARBA00008538"/>
    </source>
</evidence>
<dbReference type="RefSeq" id="XP_051074723.1">
    <property type="nucleotide sequence ID" value="XM_051209282.1"/>
</dbReference>
<dbReference type="CTD" id="79608"/>
<reference evidence="12" key="1">
    <citation type="journal article" date="2012" name="Nat. Genet.">
        <title>Whole-genome sequence of Schistosoma haematobium.</title>
        <authorList>
            <person name="Young N.D."/>
            <person name="Jex A.R."/>
            <person name="Li B."/>
            <person name="Liu S."/>
            <person name="Yang L."/>
            <person name="Xiong Z."/>
            <person name="Li Y."/>
            <person name="Cantacessi C."/>
            <person name="Hall R.S."/>
            <person name="Xu X."/>
            <person name="Chen F."/>
            <person name="Wu X."/>
            <person name="Zerlotini A."/>
            <person name="Oliveira G."/>
            <person name="Hofmann A."/>
            <person name="Zhang G."/>
            <person name="Fang X."/>
            <person name="Kang Y."/>
            <person name="Campbell B.E."/>
            <person name="Loukas A."/>
            <person name="Ranganathan S."/>
            <person name="Rollinson D."/>
            <person name="Rinaldi G."/>
            <person name="Brindley P.J."/>
            <person name="Yang H."/>
            <person name="Wang J."/>
            <person name="Wang J."/>
            <person name="Gasser R.B."/>
        </authorList>
    </citation>
    <scope>NUCLEOTIDE SEQUENCE [LARGE SCALE GENOMIC DNA]</scope>
</reference>
<dbReference type="PANTHER" id="PTHR21723:SF3">
    <property type="entry name" value="PROTEIN RIC-3"/>
    <property type="match status" value="1"/>
</dbReference>
<dbReference type="STRING" id="6185.A0A095AZA6"/>
<reference evidence="11" key="4">
    <citation type="journal article" date="2022" name="PLoS Pathog.">
        <title>Chromosome-level genome of Schistosoma haematobium underpins genome-wide explorations of molecular variation.</title>
        <authorList>
            <person name="Stroehlein A.J."/>
            <person name="Korhonen P.K."/>
            <person name="Lee V.V."/>
            <person name="Ralph S.A."/>
            <person name="Mentink-Kane M."/>
            <person name="You H."/>
            <person name="McManus D.P."/>
            <person name="Tchuente L.T."/>
            <person name="Stothard J.R."/>
            <person name="Kaur P."/>
            <person name="Dudchenko O."/>
            <person name="Aiden E.L."/>
            <person name="Yang B."/>
            <person name="Yang H."/>
            <person name="Emery A.M."/>
            <person name="Webster B.L."/>
            <person name="Brindley P.J."/>
            <person name="Rollinson D."/>
            <person name="Chang B.C.H."/>
            <person name="Gasser R.B."/>
            <person name="Young N.D."/>
        </authorList>
    </citation>
    <scope>NUCLEOTIDE SEQUENCE</scope>
</reference>
<keyword evidence="5 9" id="KW-1133">Transmembrane helix</keyword>
<reference evidence="11" key="3">
    <citation type="submission" date="2021-06" db="EMBL/GenBank/DDBJ databases">
        <title>Chromosome-level genome assembly for S. haematobium.</title>
        <authorList>
            <person name="Stroehlein A.J."/>
        </authorList>
    </citation>
    <scope>NUCLEOTIDE SEQUENCE</scope>
</reference>
<dbReference type="GO" id="GO:0005789">
    <property type="term" value="C:endoplasmic reticulum membrane"/>
    <property type="evidence" value="ECO:0007669"/>
    <property type="project" value="UniProtKB-SubCell"/>
</dbReference>
<comment type="subcellular location">
    <subcellularLocation>
        <location evidence="1">Endoplasmic reticulum membrane</location>
    </subcellularLocation>
</comment>
<name>A0A095AZA6_SCHHA</name>
<evidence type="ECO:0000256" key="6">
    <source>
        <dbReference type="ARBA" id="ARBA00023136"/>
    </source>
</evidence>
<proteinExistence type="inferred from homology"/>
<dbReference type="PANTHER" id="PTHR21723">
    <property type="entry name" value="RESISTANCE TO INHIBITORS OF CHOLINESTERASE PROTEIN 3 RIC3"/>
    <property type="match status" value="1"/>
</dbReference>
<dbReference type="InterPro" id="IPR032763">
    <property type="entry name" value="RIC3_N"/>
</dbReference>
<organism evidence="12">
    <name type="scientific">Schistosoma haematobium</name>
    <name type="common">Blood fluke</name>
    <dbReference type="NCBI Taxonomy" id="6185"/>
    <lineage>
        <taxon>Eukaryota</taxon>
        <taxon>Metazoa</taxon>
        <taxon>Spiralia</taxon>
        <taxon>Lophotrochozoa</taxon>
        <taxon>Platyhelminthes</taxon>
        <taxon>Trematoda</taxon>
        <taxon>Digenea</taxon>
        <taxon>Strigeidida</taxon>
        <taxon>Schistosomatoidea</taxon>
        <taxon>Schistosomatidae</taxon>
        <taxon>Schistosoma</taxon>
    </lineage>
</organism>
<dbReference type="Pfam" id="PF15361">
    <property type="entry name" value="RIC3"/>
    <property type="match status" value="1"/>
</dbReference>
<keyword evidence="13" id="KW-1185">Reference proteome</keyword>
<dbReference type="GO" id="GO:0043005">
    <property type="term" value="C:neuron projection"/>
    <property type="evidence" value="ECO:0007669"/>
    <property type="project" value="TreeGrafter"/>
</dbReference>
<feature type="domain" description="Resistance to inhibitors of cholinesterase protein 3 N-terminal" evidence="10">
    <location>
        <begin position="17"/>
        <end position="238"/>
    </location>
</feature>
<dbReference type="GO" id="GO:0045202">
    <property type="term" value="C:synapse"/>
    <property type="evidence" value="ECO:0007669"/>
    <property type="project" value="GOC"/>
</dbReference>
<feature type="compositionally biased region" description="Polar residues" evidence="8">
    <location>
        <begin position="153"/>
        <end position="168"/>
    </location>
</feature>
<keyword evidence="3 9" id="KW-0812">Transmembrane</keyword>
<dbReference type="InterPro" id="IPR026160">
    <property type="entry name" value="Ric3"/>
</dbReference>
<evidence type="ECO:0000259" key="10">
    <source>
        <dbReference type="Pfam" id="PF15361"/>
    </source>
</evidence>
<reference evidence="11" key="2">
    <citation type="journal article" date="2019" name="Gigascience">
        <title>High-quality Schistosoma haematobium genome achieved by single-molecule and long-range sequencing.</title>
        <authorList>
            <person name="Stroehlein A.J."/>
            <person name="Korhonen P.K."/>
            <person name="Chong T.M."/>
            <person name="Lim Y.L."/>
            <person name="Chan K.G."/>
            <person name="Webster B."/>
            <person name="Rollinson D."/>
            <person name="Brindley P.J."/>
            <person name="Gasser R.B."/>
            <person name="Young N.D."/>
        </authorList>
    </citation>
    <scope>NUCLEOTIDE SEQUENCE</scope>
</reference>
<sequence>MSQISVRVQTYLVLGVIIACFSILYPKIFHPMLLHLLGFTKNRHTEEHTRFENLRLNGHHAQKPIRASEGIVQQDQGKRGGIMSIVLPVYAVGIVLYLFYTLSKIFSSKRRKNTDKKEKFLRQYYRDFHYDVDRGKFRMGHDSSDDDDDTAETDTFGNPNLNFLSSRKSSGDSNRKPFEWGSVFKGSYPDIYRSAKSLPKDLGKLLMRMERQDLDTEELSRLRVRLEQTEHEMTRILQAMQSAEDALRGSIEEQEIDEGIFTTISDREQSGVNLNEYEDTASEVLDKEITEENESERDFNISQSKENLEIPYEEVTTFDDHNKGDVTESCIRRRLVTSN</sequence>
<evidence type="ECO:0000256" key="4">
    <source>
        <dbReference type="ARBA" id="ARBA00022824"/>
    </source>
</evidence>
<dbReference type="EMBL" id="KL251371">
    <property type="protein sequence ID" value="KGB40111.1"/>
    <property type="molecule type" value="Genomic_DNA"/>
</dbReference>
<dbReference type="GO" id="GO:0034394">
    <property type="term" value="P:protein localization to cell surface"/>
    <property type="evidence" value="ECO:0007669"/>
    <property type="project" value="TreeGrafter"/>
</dbReference>
<feature type="coiled-coil region" evidence="7">
    <location>
        <begin position="219"/>
        <end position="246"/>
    </location>
</feature>
<feature type="transmembrane region" description="Helical" evidence="9">
    <location>
        <begin position="82"/>
        <end position="102"/>
    </location>
</feature>
<keyword evidence="6 9" id="KW-0472">Membrane</keyword>